<comment type="caution">
    <text evidence="1">The sequence shown here is derived from an EMBL/GenBank/DDBJ whole genome shotgun (WGS) entry which is preliminary data.</text>
</comment>
<keyword evidence="2" id="KW-1185">Reference proteome</keyword>
<accession>A0ACC7M8R4</accession>
<proteinExistence type="predicted"/>
<dbReference type="EMBL" id="JASNRB020000004">
    <property type="protein sequence ID" value="MFJ1467729.1"/>
    <property type="molecule type" value="Genomic_DNA"/>
</dbReference>
<evidence type="ECO:0000313" key="1">
    <source>
        <dbReference type="EMBL" id="MFJ1467729.1"/>
    </source>
</evidence>
<organism evidence="1 2">
    <name type="scientific">Massilia orientalis</name>
    <dbReference type="NCBI Taxonomy" id="3050128"/>
    <lineage>
        <taxon>Bacteria</taxon>
        <taxon>Pseudomonadati</taxon>
        <taxon>Pseudomonadota</taxon>
        <taxon>Betaproteobacteria</taxon>
        <taxon>Burkholderiales</taxon>
        <taxon>Oxalobacteraceae</taxon>
        <taxon>Telluria group</taxon>
        <taxon>Massilia</taxon>
    </lineage>
</organism>
<protein>
    <submittedName>
        <fullName evidence="1">Uncharacterized protein</fullName>
    </submittedName>
</protein>
<sequence length="63" mass="6605">MSDALRDRLAAQAKERGHSLHAEIIAILEGATGLAPIIPGTEVKTLAEEIAEIVAAKLRDAST</sequence>
<name>A0ACC7M8R4_9BURK</name>
<dbReference type="Proteomes" id="UP001168096">
    <property type="component" value="Unassembled WGS sequence"/>
</dbReference>
<reference evidence="1" key="1">
    <citation type="submission" date="2024-11" db="EMBL/GenBank/DDBJ databases">
        <title>Description of Massilia orientalis sp. nov., isolated from rhizosphere soil of Ageratina adenophora.</title>
        <authorList>
            <person name="Wang Y."/>
        </authorList>
    </citation>
    <scope>NUCLEOTIDE SEQUENCE</scope>
    <source>
        <strain evidence="1">YIM B02787</strain>
    </source>
</reference>
<gene>
    <name evidence="1" type="ORF">QPK29_008410</name>
</gene>
<evidence type="ECO:0000313" key="2">
    <source>
        <dbReference type="Proteomes" id="UP001168096"/>
    </source>
</evidence>